<proteinExistence type="predicted"/>
<feature type="signal peptide" evidence="1">
    <location>
        <begin position="1"/>
        <end position="27"/>
    </location>
</feature>
<keyword evidence="4" id="KW-1185">Reference proteome</keyword>
<dbReference type="GO" id="GO:0003755">
    <property type="term" value="F:peptidyl-prolyl cis-trans isomerase activity"/>
    <property type="evidence" value="ECO:0007669"/>
    <property type="project" value="InterPro"/>
</dbReference>
<dbReference type="EMBL" id="JWZX01001814">
    <property type="protein sequence ID" value="KOO32267.1"/>
    <property type="molecule type" value="Genomic_DNA"/>
</dbReference>
<evidence type="ECO:0000313" key="4">
    <source>
        <dbReference type="Proteomes" id="UP000037460"/>
    </source>
</evidence>
<keyword evidence="3" id="KW-0413">Isomerase</keyword>
<dbReference type="Proteomes" id="UP000037460">
    <property type="component" value="Unassembled WGS sequence"/>
</dbReference>
<feature type="chain" id="PRO_5005602362" evidence="1">
    <location>
        <begin position="28"/>
        <end position="266"/>
    </location>
</feature>
<evidence type="ECO:0000259" key="2">
    <source>
        <dbReference type="PROSITE" id="PS50072"/>
    </source>
</evidence>
<dbReference type="Gene3D" id="2.40.100.10">
    <property type="entry name" value="Cyclophilin-like"/>
    <property type="match status" value="1"/>
</dbReference>
<dbReference type="InterPro" id="IPR029000">
    <property type="entry name" value="Cyclophilin-like_dom_sf"/>
</dbReference>
<comment type="caution">
    <text evidence="3">The sequence shown here is derived from an EMBL/GenBank/DDBJ whole genome shotgun (WGS) entry which is preliminary data.</text>
</comment>
<dbReference type="AlphaFoldDB" id="A0A0M0K0Y1"/>
<keyword evidence="1" id="KW-0732">Signal</keyword>
<dbReference type="PROSITE" id="PS50072">
    <property type="entry name" value="CSA_PPIASE_2"/>
    <property type="match status" value="1"/>
</dbReference>
<sequence>MKWEILRRRELLTAALLTAATQQPARAAVAEGGLFAAKVTTSCFLDLRIIQSYQVEVLEDAATRARLTFGLFGDSAPKGVAKFLDFVDGTPGQFKASGGGPAYSGAQFEKLQPGVLLEGGKIAGLRQTKFAGQLEYEYLGRLLPLRPVLEASDVLHDRRGLLTRSIFAIGPEFGITLAPAPNLDGTHEVIGQLEPNAANEALLTILEGLPYITGKSMEGEGTAANAVFTAQREFFTGLSKAVGDSRAEDRTGQLLRRVEITKCGRL</sequence>
<gene>
    <name evidence="3" type="ORF">Ctob_011242</name>
</gene>
<dbReference type="SUPFAM" id="SSF50891">
    <property type="entry name" value="Cyclophilin-like"/>
    <property type="match status" value="1"/>
</dbReference>
<feature type="domain" description="PPIase cyclophilin-type" evidence="2">
    <location>
        <begin position="54"/>
        <end position="265"/>
    </location>
</feature>
<name>A0A0M0K0Y1_9EUKA</name>
<evidence type="ECO:0000313" key="3">
    <source>
        <dbReference type="EMBL" id="KOO32267.1"/>
    </source>
</evidence>
<accession>A0A0M0K0Y1</accession>
<dbReference type="OrthoDB" id="193499at2759"/>
<evidence type="ECO:0000256" key="1">
    <source>
        <dbReference type="SAM" id="SignalP"/>
    </source>
</evidence>
<dbReference type="Pfam" id="PF00160">
    <property type="entry name" value="Pro_isomerase"/>
    <property type="match status" value="1"/>
</dbReference>
<protein>
    <submittedName>
        <fullName evidence="3">Peptidyl-prolyl isomerase g</fullName>
    </submittedName>
</protein>
<reference evidence="4" key="1">
    <citation type="journal article" date="2015" name="PLoS Genet.">
        <title>Genome Sequence and Transcriptome Analyses of Chrysochromulina tobin: Metabolic Tools for Enhanced Algal Fitness in the Prominent Order Prymnesiales (Haptophyceae).</title>
        <authorList>
            <person name="Hovde B.T."/>
            <person name="Deodato C.R."/>
            <person name="Hunsperger H.M."/>
            <person name="Ryken S.A."/>
            <person name="Yost W."/>
            <person name="Jha R.K."/>
            <person name="Patterson J."/>
            <person name="Monnat R.J. Jr."/>
            <person name="Barlow S.B."/>
            <person name="Starkenburg S.R."/>
            <person name="Cattolico R.A."/>
        </authorList>
    </citation>
    <scope>NUCLEOTIDE SEQUENCE</scope>
    <source>
        <strain evidence="4">CCMP291</strain>
    </source>
</reference>
<organism evidence="3 4">
    <name type="scientific">Chrysochromulina tobinii</name>
    <dbReference type="NCBI Taxonomy" id="1460289"/>
    <lineage>
        <taxon>Eukaryota</taxon>
        <taxon>Haptista</taxon>
        <taxon>Haptophyta</taxon>
        <taxon>Prymnesiophyceae</taxon>
        <taxon>Prymnesiales</taxon>
        <taxon>Chrysochromulinaceae</taxon>
        <taxon>Chrysochromulina</taxon>
    </lineage>
</organism>
<dbReference type="InterPro" id="IPR002130">
    <property type="entry name" value="Cyclophilin-type_PPIase_dom"/>
</dbReference>